<reference evidence="1 2" key="1">
    <citation type="journal article" date="2020" name="Int. J. Syst. Evol. Microbiol.">
        <title>Novel acetic acid bacteria from cider fermentations: Acetobacter conturbans sp. nov. and Acetobacter fallax sp. nov.</title>
        <authorList>
            <person name="Sombolestani A.S."/>
            <person name="Cleenwerck I."/>
            <person name="Cnockaert M."/>
            <person name="Borremans W."/>
            <person name="Wieme A.D."/>
            <person name="De Vuyst L."/>
            <person name="Vandamme P."/>
        </authorList>
    </citation>
    <scope>NUCLEOTIDE SEQUENCE [LARGE SCALE GENOMIC DNA]</scope>
    <source>
        <strain evidence="1 2">LMG 1627</strain>
    </source>
</reference>
<dbReference type="InterPro" id="IPR021270">
    <property type="entry name" value="DUF2849"/>
</dbReference>
<gene>
    <name evidence="1" type="ORF">GOB81_07980</name>
</gene>
<name>A0ABX0JYZ4_9PROT</name>
<sequence length="122" mass="13004">MAPAPAGMPAQGIDFDVVDIRSNRRDAEGQSVITANRLLDGIVVWRAADGSWKERITDAAPIPNTEVEGLLSTLQGNAQKLGLVGVYGVQVQDDTGGKIVPVTSRERIRAFGPSVHPQFSPL</sequence>
<keyword evidence="2" id="KW-1185">Reference proteome</keyword>
<dbReference type="Proteomes" id="UP000631653">
    <property type="component" value="Unassembled WGS sequence"/>
</dbReference>
<protein>
    <submittedName>
        <fullName evidence="1">DUF2849 domain-containing protein</fullName>
    </submittedName>
</protein>
<dbReference type="Pfam" id="PF11011">
    <property type="entry name" value="DUF2849"/>
    <property type="match status" value="1"/>
</dbReference>
<evidence type="ECO:0000313" key="2">
    <source>
        <dbReference type="Proteomes" id="UP000631653"/>
    </source>
</evidence>
<organism evidence="1 2">
    <name type="scientific">Acetobacter conturbans</name>
    <dbReference type="NCBI Taxonomy" id="1737472"/>
    <lineage>
        <taxon>Bacteria</taxon>
        <taxon>Pseudomonadati</taxon>
        <taxon>Pseudomonadota</taxon>
        <taxon>Alphaproteobacteria</taxon>
        <taxon>Acetobacterales</taxon>
        <taxon>Acetobacteraceae</taxon>
        <taxon>Acetobacter</taxon>
    </lineage>
</organism>
<proteinExistence type="predicted"/>
<comment type="caution">
    <text evidence="1">The sequence shown here is derived from an EMBL/GenBank/DDBJ whole genome shotgun (WGS) entry which is preliminary data.</text>
</comment>
<accession>A0ABX0JYZ4</accession>
<dbReference type="EMBL" id="WOSY01000006">
    <property type="protein sequence ID" value="NHN88568.1"/>
    <property type="molecule type" value="Genomic_DNA"/>
</dbReference>
<evidence type="ECO:0000313" key="1">
    <source>
        <dbReference type="EMBL" id="NHN88568.1"/>
    </source>
</evidence>